<accession>A0A2A6C4F6</accession>
<protein>
    <submittedName>
        <fullName evidence="1">Uncharacterized protein</fullName>
    </submittedName>
</protein>
<reference evidence="2" key="1">
    <citation type="journal article" date="2008" name="Nat. Genet.">
        <title>The Pristionchus pacificus genome provides a unique perspective on nematode lifestyle and parasitism.</title>
        <authorList>
            <person name="Dieterich C."/>
            <person name="Clifton S.W."/>
            <person name="Schuster L.N."/>
            <person name="Chinwalla A."/>
            <person name="Delehaunty K."/>
            <person name="Dinkelacker I."/>
            <person name="Fulton L."/>
            <person name="Fulton R."/>
            <person name="Godfrey J."/>
            <person name="Minx P."/>
            <person name="Mitreva M."/>
            <person name="Roeseler W."/>
            <person name="Tian H."/>
            <person name="Witte H."/>
            <person name="Yang S.P."/>
            <person name="Wilson R.K."/>
            <person name="Sommer R.J."/>
        </authorList>
    </citation>
    <scope>NUCLEOTIDE SEQUENCE [LARGE SCALE GENOMIC DNA]</scope>
    <source>
        <strain evidence="2">PS312</strain>
    </source>
</reference>
<dbReference type="PANTHER" id="PTHR46561">
    <property type="entry name" value="SERPENTINE RECEPTOR, CLASS AB (CLASS A-LIKE)-RELATED"/>
    <property type="match status" value="1"/>
</dbReference>
<gene>
    <name evidence="1" type="primary">WBGene00278991</name>
</gene>
<reference evidence="1" key="2">
    <citation type="submission" date="2022-06" db="UniProtKB">
        <authorList>
            <consortium name="EnsemblMetazoa"/>
        </authorList>
    </citation>
    <scope>IDENTIFICATION</scope>
    <source>
        <strain evidence="1">PS312</strain>
    </source>
</reference>
<evidence type="ECO:0000313" key="2">
    <source>
        <dbReference type="Proteomes" id="UP000005239"/>
    </source>
</evidence>
<proteinExistence type="predicted"/>
<sequence>MNASLCPLFDELSSNMEYHVIVIIRAILCLTGALRVSLQWKEYGVRFLVHENTKTLFCFYYAISLLFGYFYLSELVRLRFECFLIDSRYLLLTRCIGIASIISAHQVIILMSFERLYSSIFPAHFEKNSSKLLDAVLAIIVVHKLLEGKEEIEHFQIFCAYFYCMMELSDNFQLFYDLKIALPNELVPQNRERFARLMNSFFVSNLLSLFMLVLDLYLNFLRKPSSNSSLSVSYQFSENRRIILTLLPIEATETLLGLFSAFAQILYGKLNANRTSDIPRAHHTDNALSTYSHFLYQTQRREEKLDSQIVPVPKKDTPSIQKWIISKSYEEAGIVYK</sequence>
<dbReference type="Proteomes" id="UP000005239">
    <property type="component" value="Unassembled WGS sequence"/>
</dbReference>
<name>A0A2A6C4F6_PRIPA</name>
<keyword evidence="2" id="KW-1185">Reference proteome</keyword>
<dbReference type="InterPro" id="IPR053286">
    <property type="entry name" value="Nematode_rcpt-like_srab"/>
</dbReference>
<accession>A0A8R1YUD5</accession>
<dbReference type="PANTHER" id="PTHR46561:SF11">
    <property type="entry name" value="SERPENTINE RECEPTOR CLASS ALPHA_BETA-14"/>
    <property type="match status" value="1"/>
</dbReference>
<organism evidence="1 2">
    <name type="scientific">Pristionchus pacificus</name>
    <name type="common">Parasitic nematode worm</name>
    <dbReference type="NCBI Taxonomy" id="54126"/>
    <lineage>
        <taxon>Eukaryota</taxon>
        <taxon>Metazoa</taxon>
        <taxon>Ecdysozoa</taxon>
        <taxon>Nematoda</taxon>
        <taxon>Chromadorea</taxon>
        <taxon>Rhabditida</taxon>
        <taxon>Rhabditina</taxon>
        <taxon>Diplogasteromorpha</taxon>
        <taxon>Diplogasteroidea</taxon>
        <taxon>Neodiplogasteridae</taxon>
        <taxon>Pristionchus</taxon>
    </lineage>
</organism>
<evidence type="ECO:0000313" key="1">
    <source>
        <dbReference type="EnsemblMetazoa" id="PPA40622.1"/>
    </source>
</evidence>
<dbReference type="EnsemblMetazoa" id="PPA40622.1">
    <property type="protein sequence ID" value="PPA40622.1"/>
    <property type="gene ID" value="WBGene00278991"/>
</dbReference>
<dbReference type="AlphaFoldDB" id="A0A2A6C4F6"/>